<accession>A0AA48K828</accession>
<dbReference type="SUPFAM" id="SSF55681">
    <property type="entry name" value="Class II aaRS and biotin synthetases"/>
    <property type="match status" value="1"/>
</dbReference>
<dbReference type="InterPro" id="IPR002312">
    <property type="entry name" value="Asp/Asn-tRNA-synth_IIb"/>
</dbReference>
<dbReference type="InterPro" id="IPR012340">
    <property type="entry name" value="NA-bd_OB-fold"/>
</dbReference>
<organism evidence="10 11">
    <name type="scientific">Mesoterricola silvestris</name>
    <dbReference type="NCBI Taxonomy" id="2927979"/>
    <lineage>
        <taxon>Bacteria</taxon>
        <taxon>Pseudomonadati</taxon>
        <taxon>Acidobacteriota</taxon>
        <taxon>Holophagae</taxon>
        <taxon>Holophagales</taxon>
        <taxon>Holophagaceae</taxon>
        <taxon>Mesoterricola</taxon>
    </lineage>
</organism>
<dbReference type="InterPro" id="IPR006195">
    <property type="entry name" value="aa-tRNA-synth_II"/>
</dbReference>
<keyword evidence="11" id="KW-1185">Reference proteome</keyword>
<comment type="similarity">
    <text evidence="1">Belongs to the class-II aminoacyl-tRNA synthetase family.</text>
</comment>
<dbReference type="Proteomes" id="UP001238179">
    <property type="component" value="Chromosome"/>
</dbReference>
<gene>
    <name evidence="10" type="primary">asnS</name>
    <name evidence="10" type="ORF">METEAL_00860</name>
</gene>
<evidence type="ECO:0000313" key="11">
    <source>
        <dbReference type="Proteomes" id="UP001238179"/>
    </source>
</evidence>
<evidence type="ECO:0000256" key="5">
    <source>
        <dbReference type="ARBA" id="ARBA00022840"/>
    </source>
</evidence>
<dbReference type="RefSeq" id="WP_316413811.1">
    <property type="nucleotide sequence ID" value="NZ_AP027080.1"/>
</dbReference>
<dbReference type="InterPro" id="IPR004522">
    <property type="entry name" value="Asn-tRNA-ligase"/>
</dbReference>
<dbReference type="InterPro" id="IPR004365">
    <property type="entry name" value="NA-bd_OB_tRNA"/>
</dbReference>
<name>A0AA48K828_9BACT</name>
<evidence type="ECO:0000313" key="10">
    <source>
        <dbReference type="EMBL" id="BDU70912.1"/>
    </source>
</evidence>
<reference evidence="11" key="1">
    <citation type="journal article" date="2023" name="Int. J. Syst. Evol. Microbiol.">
        <title>Mesoterricola silvestris gen. nov., sp. nov., Mesoterricola sediminis sp. nov., Geothrix oryzae sp. nov., Geothrix edaphica sp. nov., Geothrix rubra sp. nov., and Geothrix limicola sp. nov., six novel members of Acidobacteriota isolated from soils.</title>
        <authorList>
            <person name="Itoh H."/>
            <person name="Sugisawa Y."/>
            <person name="Mise K."/>
            <person name="Xu Z."/>
            <person name="Kuniyasu M."/>
            <person name="Ushijima N."/>
            <person name="Kawano K."/>
            <person name="Kobayashi E."/>
            <person name="Shiratori Y."/>
            <person name="Masuda Y."/>
            <person name="Senoo K."/>
        </authorList>
    </citation>
    <scope>NUCLEOTIDE SEQUENCE [LARGE SCALE GENOMIC DNA]</scope>
    <source>
        <strain evidence="11">W79</strain>
    </source>
</reference>
<keyword evidence="6" id="KW-0648">Protein biosynthesis</keyword>
<evidence type="ECO:0000256" key="3">
    <source>
        <dbReference type="ARBA" id="ARBA00022598"/>
    </source>
</evidence>
<dbReference type="AlphaFoldDB" id="A0AA48K828"/>
<dbReference type="EC" id="6.1.1.22" evidence="2 8"/>
<dbReference type="GO" id="GO:0006421">
    <property type="term" value="P:asparaginyl-tRNA aminoacylation"/>
    <property type="evidence" value="ECO:0007669"/>
    <property type="project" value="UniProtKB-UniRule"/>
</dbReference>
<dbReference type="PRINTS" id="PR01042">
    <property type="entry name" value="TRNASYNTHASP"/>
</dbReference>
<evidence type="ECO:0000256" key="2">
    <source>
        <dbReference type="ARBA" id="ARBA00012816"/>
    </source>
</evidence>
<dbReference type="GO" id="GO:0005524">
    <property type="term" value="F:ATP binding"/>
    <property type="evidence" value="ECO:0007669"/>
    <property type="project" value="UniProtKB-KW"/>
</dbReference>
<sequence length="432" mass="48874">MDHPLTEIRHLKQHIGQTVALRGWVRNARTSKTRFIDLRDGSGFVQCVVGAAEADPESYELAGRLTQEAAILLEGKVQQHPRTGEPEILATKVTLVGDSVDYPITPKEHGTAFLMENRHLWLRSKRQWAILRVRHTIAKAIRDFFDGDGFTLLDAPILTPSACEGTSNLFGTQYFDEGMAFLSQSGQLYQEPGLAAFGKTYCFGPTFRAEKSKTRRHLTEFWMVEPEMAFAHLEDVMVLGERLTKFIIQRVLEGRREELAILERDLAPLETTLNATFDRMTYTEAVTRLKELGSDINWGEDFGNDDETILMNATDRPLWVHRFPKSFKAFYMEPDPQDPKLALGADLLAPEGYGEVIGGGERASSLQYLLDQIAHEGLERADYEWYLDVRKYGSVPHAGFGLGLERAVAWICKLPHVRETAPYPRMMGTIRP</sequence>
<dbReference type="SUPFAM" id="SSF50249">
    <property type="entry name" value="Nucleic acid-binding proteins"/>
    <property type="match status" value="1"/>
</dbReference>
<keyword evidence="5" id="KW-0067">ATP-binding</keyword>
<dbReference type="GO" id="GO:0004816">
    <property type="term" value="F:asparagine-tRNA ligase activity"/>
    <property type="evidence" value="ECO:0007669"/>
    <property type="project" value="UniProtKB-UniRule"/>
</dbReference>
<evidence type="ECO:0000256" key="8">
    <source>
        <dbReference type="NCBIfam" id="TIGR00457"/>
    </source>
</evidence>
<dbReference type="CDD" id="cd04100">
    <property type="entry name" value="Asp_Lys_Asn_RS_N"/>
    <property type="match status" value="1"/>
</dbReference>
<evidence type="ECO:0000256" key="1">
    <source>
        <dbReference type="ARBA" id="ARBA00008226"/>
    </source>
</evidence>
<evidence type="ECO:0000256" key="4">
    <source>
        <dbReference type="ARBA" id="ARBA00022741"/>
    </source>
</evidence>
<dbReference type="NCBIfam" id="NF003037">
    <property type="entry name" value="PRK03932.1"/>
    <property type="match status" value="1"/>
</dbReference>
<dbReference type="KEGG" id="msil:METEAL_00860"/>
<dbReference type="PANTHER" id="PTHR22594">
    <property type="entry name" value="ASPARTYL/LYSYL-TRNA SYNTHETASE"/>
    <property type="match status" value="1"/>
</dbReference>
<feature type="domain" description="Aminoacyl-transfer RNA synthetases class-II family profile" evidence="9">
    <location>
        <begin position="131"/>
        <end position="432"/>
    </location>
</feature>
<evidence type="ECO:0000256" key="7">
    <source>
        <dbReference type="ARBA" id="ARBA00023146"/>
    </source>
</evidence>
<evidence type="ECO:0000259" key="9">
    <source>
        <dbReference type="PROSITE" id="PS50862"/>
    </source>
</evidence>
<dbReference type="GO" id="GO:0003676">
    <property type="term" value="F:nucleic acid binding"/>
    <property type="evidence" value="ECO:0007669"/>
    <property type="project" value="InterPro"/>
</dbReference>
<proteinExistence type="inferred from homology"/>
<dbReference type="PANTHER" id="PTHR22594:SF34">
    <property type="entry name" value="ASPARAGINE--TRNA LIGASE, MITOCHONDRIAL-RELATED"/>
    <property type="match status" value="1"/>
</dbReference>
<dbReference type="Pfam" id="PF00152">
    <property type="entry name" value="tRNA-synt_2"/>
    <property type="match status" value="1"/>
</dbReference>
<dbReference type="CDD" id="cd00776">
    <property type="entry name" value="AsxRS_core"/>
    <property type="match status" value="1"/>
</dbReference>
<dbReference type="InterPro" id="IPR045864">
    <property type="entry name" value="aa-tRNA-synth_II/BPL/LPL"/>
</dbReference>
<keyword evidence="3 10" id="KW-0436">Ligase</keyword>
<dbReference type="EMBL" id="AP027080">
    <property type="protein sequence ID" value="BDU70912.1"/>
    <property type="molecule type" value="Genomic_DNA"/>
</dbReference>
<dbReference type="InterPro" id="IPR004364">
    <property type="entry name" value="Aa-tRNA-synt_II"/>
</dbReference>
<dbReference type="PROSITE" id="PS50862">
    <property type="entry name" value="AA_TRNA_LIGASE_II"/>
    <property type="match status" value="1"/>
</dbReference>
<dbReference type="Gene3D" id="2.40.50.140">
    <property type="entry name" value="Nucleic acid-binding proteins"/>
    <property type="match status" value="1"/>
</dbReference>
<keyword evidence="7" id="KW-0030">Aminoacyl-tRNA synthetase</keyword>
<dbReference type="Gene3D" id="3.30.930.10">
    <property type="entry name" value="Bira Bifunctional Protein, Domain 2"/>
    <property type="match status" value="1"/>
</dbReference>
<keyword evidence="4" id="KW-0547">Nucleotide-binding</keyword>
<dbReference type="NCBIfam" id="TIGR00457">
    <property type="entry name" value="asnS"/>
    <property type="match status" value="1"/>
</dbReference>
<dbReference type="Pfam" id="PF01336">
    <property type="entry name" value="tRNA_anti-codon"/>
    <property type="match status" value="1"/>
</dbReference>
<protein>
    <recommendedName>
        <fullName evidence="2 8">Asparagine--tRNA ligase</fullName>
        <ecNumber evidence="2 8">6.1.1.22</ecNumber>
    </recommendedName>
</protein>
<evidence type="ECO:0000256" key="6">
    <source>
        <dbReference type="ARBA" id="ARBA00022917"/>
    </source>
</evidence>